<dbReference type="EMBL" id="RYZZ01000007">
    <property type="protein sequence ID" value="RUQ30199.1"/>
    <property type="molecule type" value="Genomic_DNA"/>
</dbReference>
<dbReference type="OrthoDB" id="5464839at2"/>
<dbReference type="SUPFAM" id="SSF109854">
    <property type="entry name" value="DinB/YfiT-like putative metalloenzymes"/>
    <property type="match status" value="1"/>
</dbReference>
<sequence length="161" mass="18188">MNENQKIREELLKSVEDLSDRQLNEKVEAGSWTIMQVLDHLYLMEMTISKSIAGELANEKSEAAPLKPIHLTVNRSTKVAAPSFVKPSDDFISLAEMKGKLSESRKTLIRVTEGASEQALEQKSFPHPIFGPLSLKQWTPFVGYHEKRHMAQIEELKGKLS</sequence>
<organism evidence="2 3">
    <name type="scientific">Peribacillus cavernae</name>
    <dbReference type="NCBI Taxonomy" id="1674310"/>
    <lineage>
        <taxon>Bacteria</taxon>
        <taxon>Bacillati</taxon>
        <taxon>Bacillota</taxon>
        <taxon>Bacilli</taxon>
        <taxon>Bacillales</taxon>
        <taxon>Bacillaceae</taxon>
        <taxon>Peribacillus</taxon>
    </lineage>
</organism>
<gene>
    <name evidence="2" type="ORF">ELQ35_07585</name>
</gene>
<keyword evidence="3" id="KW-1185">Reference proteome</keyword>
<name>A0A3S0U506_9BACI</name>
<dbReference type="RefSeq" id="WP_126864221.1">
    <property type="nucleotide sequence ID" value="NZ_JAUSTX010000001.1"/>
</dbReference>
<dbReference type="InterPro" id="IPR024775">
    <property type="entry name" value="DinB-like"/>
</dbReference>
<reference evidence="2 3" key="1">
    <citation type="submission" date="2018-12" db="EMBL/GenBank/DDBJ databases">
        <title>Bacillus chawlae sp. nov., Bacillus glennii sp. nov., and Bacillus saganii sp. nov. Isolated from the Vehicle Assembly Building at Kennedy Space Center where the Viking Spacecraft were Assembled.</title>
        <authorList>
            <person name="Seuylemezian A."/>
            <person name="Vaishampayan P."/>
        </authorList>
    </citation>
    <scope>NUCLEOTIDE SEQUENCE [LARGE SCALE GENOMIC DNA]</scope>
    <source>
        <strain evidence="2 3">L5</strain>
    </source>
</reference>
<dbReference type="Proteomes" id="UP000267430">
    <property type="component" value="Unassembled WGS sequence"/>
</dbReference>
<dbReference type="Gene3D" id="1.20.120.450">
    <property type="entry name" value="dinb family like domain"/>
    <property type="match status" value="1"/>
</dbReference>
<dbReference type="AlphaFoldDB" id="A0A3S0U506"/>
<protein>
    <submittedName>
        <fullName evidence="2">DinB family protein</fullName>
    </submittedName>
</protein>
<comment type="caution">
    <text evidence="2">The sequence shown here is derived from an EMBL/GenBank/DDBJ whole genome shotgun (WGS) entry which is preliminary data.</text>
</comment>
<proteinExistence type="predicted"/>
<evidence type="ECO:0000259" key="1">
    <source>
        <dbReference type="Pfam" id="PF12867"/>
    </source>
</evidence>
<dbReference type="InterPro" id="IPR034660">
    <property type="entry name" value="DinB/YfiT-like"/>
</dbReference>
<evidence type="ECO:0000313" key="2">
    <source>
        <dbReference type="EMBL" id="RUQ30199.1"/>
    </source>
</evidence>
<evidence type="ECO:0000313" key="3">
    <source>
        <dbReference type="Proteomes" id="UP000267430"/>
    </source>
</evidence>
<accession>A0A3S0U506</accession>
<dbReference type="Pfam" id="PF12867">
    <property type="entry name" value="DinB_2"/>
    <property type="match status" value="1"/>
</dbReference>
<feature type="domain" description="DinB-like" evidence="1">
    <location>
        <begin position="6"/>
        <end position="153"/>
    </location>
</feature>